<dbReference type="InterPro" id="IPR017441">
    <property type="entry name" value="Protein_kinase_ATP_BS"/>
</dbReference>
<dbReference type="InterPro" id="IPR024788">
    <property type="entry name" value="Malectin-like_Carb-bd_dom"/>
</dbReference>
<feature type="signal peptide" evidence="19">
    <location>
        <begin position="1"/>
        <end position="26"/>
    </location>
</feature>
<comment type="subcellular location">
    <subcellularLocation>
        <location evidence="1">Membrane</location>
        <topology evidence="1">Single-pass membrane protein</topology>
    </subcellularLocation>
</comment>
<dbReference type="PROSITE" id="PS00107">
    <property type="entry name" value="PROTEIN_KINASE_ATP"/>
    <property type="match status" value="1"/>
</dbReference>
<dbReference type="PANTHER" id="PTHR45631">
    <property type="entry name" value="OS07G0107800 PROTEIN-RELATED"/>
    <property type="match status" value="1"/>
</dbReference>
<dbReference type="SUPFAM" id="SSF52058">
    <property type="entry name" value="L domain-like"/>
    <property type="match status" value="1"/>
</dbReference>
<evidence type="ECO:0000256" key="12">
    <source>
        <dbReference type="ARBA" id="ARBA00022989"/>
    </source>
</evidence>
<evidence type="ECO:0000256" key="7">
    <source>
        <dbReference type="ARBA" id="ARBA00022729"/>
    </source>
</evidence>
<evidence type="ECO:0000313" key="22">
    <source>
        <dbReference type="Proteomes" id="UP001642487"/>
    </source>
</evidence>
<evidence type="ECO:0000256" key="2">
    <source>
        <dbReference type="ARBA" id="ARBA00012513"/>
    </source>
</evidence>
<dbReference type="Gene3D" id="1.10.510.10">
    <property type="entry name" value="Transferase(Phosphotransferase) domain 1"/>
    <property type="match status" value="1"/>
</dbReference>
<keyword evidence="3" id="KW-0723">Serine/threonine-protein kinase</keyword>
<organism evidence="21 22">
    <name type="scientific">Citrullus colocynthis</name>
    <name type="common">colocynth</name>
    <dbReference type="NCBI Taxonomy" id="252529"/>
    <lineage>
        <taxon>Eukaryota</taxon>
        <taxon>Viridiplantae</taxon>
        <taxon>Streptophyta</taxon>
        <taxon>Embryophyta</taxon>
        <taxon>Tracheophyta</taxon>
        <taxon>Spermatophyta</taxon>
        <taxon>Magnoliopsida</taxon>
        <taxon>eudicotyledons</taxon>
        <taxon>Gunneridae</taxon>
        <taxon>Pentapetalae</taxon>
        <taxon>rosids</taxon>
        <taxon>fabids</taxon>
        <taxon>Cucurbitales</taxon>
        <taxon>Cucurbitaceae</taxon>
        <taxon>Benincaseae</taxon>
        <taxon>Citrullus</taxon>
    </lineage>
</organism>
<evidence type="ECO:0000256" key="10">
    <source>
        <dbReference type="ARBA" id="ARBA00022777"/>
    </source>
</evidence>
<evidence type="ECO:0000259" key="20">
    <source>
        <dbReference type="PROSITE" id="PS50011"/>
    </source>
</evidence>
<comment type="catalytic activity">
    <reaction evidence="14">
        <text>L-threonyl-[protein] + ATP = O-phospho-L-threonyl-[protein] + ADP + H(+)</text>
        <dbReference type="Rhea" id="RHEA:46608"/>
        <dbReference type="Rhea" id="RHEA-COMP:11060"/>
        <dbReference type="Rhea" id="RHEA-COMP:11605"/>
        <dbReference type="ChEBI" id="CHEBI:15378"/>
        <dbReference type="ChEBI" id="CHEBI:30013"/>
        <dbReference type="ChEBI" id="CHEBI:30616"/>
        <dbReference type="ChEBI" id="CHEBI:61977"/>
        <dbReference type="ChEBI" id="CHEBI:456216"/>
        <dbReference type="EC" id="2.7.11.1"/>
    </reaction>
</comment>
<keyword evidence="11 16" id="KW-0067">ATP-binding</keyword>
<keyword evidence="22" id="KW-1185">Reference proteome</keyword>
<evidence type="ECO:0000256" key="1">
    <source>
        <dbReference type="ARBA" id="ARBA00004167"/>
    </source>
</evidence>
<dbReference type="Gene3D" id="3.80.10.10">
    <property type="entry name" value="Ribonuclease Inhibitor"/>
    <property type="match status" value="1"/>
</dbReference>
<name>A0ABP0YWE7_9ROSI</name>
<keyword evidence="6 18" id="KW-0812">Transmembrane</keyword>
<feature type="domain" description="Protein kinase" evidence="20">
    <location>
        <begin position="584"/>
        <end position="857"/>
    </location>
</feature>
<evidence type="ECO:0000256" key="13">
    <source>
        <dbReference type="ARBA" id="ARBA00023136"/>
    </source>
</evidence>
<dbReference type="PROSITE" id="PS50011">
    <property type="entry name" value="PROTEIN_KINASE_DOM"/>
    <property type="match status" value="1"/>
</dbReference>
<dbReference type="Proteomes" id="UP001642487">
    <property type="component" value="Chromosome 6"/>
</dbReference>
<keyword evidence="7 19" id="KW-0732">Signal</keyword>
<dbReference type="Gene3D" id="3.30.200.20">
    <property type="entry name" value="Phosphorylase Kinase, domain 1"/>
    <property type="match status" value="1"/>
</dbReference>
<dbReference type="InterPro" id="IPR000719">
    <property type="entry name" value="Prot_kinase_dom"/>
</dbReference>
<proteinExistence type="predicted"/>
<feature type="transmembrane region" description="Helical" evidence="18">
    <location>
        <begin position="514"/>
        <end position="539"/>
    </location>
</feature>
<feature type="binding site" evidence="16">
    <location>
        <position position="611"/>
    </location>
    <ligand>
        <name>ATP</name>
        <dbReference type="ChEBI" id="CHEBI:30616"/>
    </ligand>
</feature>
<evidence type="ECO:0000256" key="8">
    <source>
        <dbReference type="ARBA" id="ARBA00022737"/>
    </source>
</evidence>
<dbReference type="InterPro" id="IPR011009">
    <property type="entry name" value="Kinase-like_dom_sf"/>
</dbReference>
<dbReference type="PANTHER" id="PTHR45631:SF180">
    <property type="entry name" value="PROTEIN KINASE DOMAIN-CONTAINING PROTEIN"/>
    <property type="match status" value="1"/>
</dbReference>
<evidence type="ECO:0000313" key="21">
    <source>
        <dbReference type="EMBL" id="CAK9324669.1"/>
    </source>
</evidence>
<evidence type="ECO:0000256" key="17">
    <source>
        <dbReference type="SAM" id="MobiDB-lite"/>
    </source>
</evidence>
<keyword evidence="10" id="KW-0418">Kinase</keyword>
<evidence type="ECO:0000256" key="4">
    <source>
        <dbReference type="ARBA" id="ARBA00022614"/>
    </source>
</evidence>
<evidence type="ECO:0000256" key="5">
    <source>
        <dbReference type="ARBA" id="ARBA00022679"/>
    </source>
</evidence>
<dbReference type="InterPro" id="IPR001611">
    <property type="entry name" value="Leu-rich_rpt"/>
</dbReference>
<dbReference type="InterPro" id="IPR001245">
    <property type="entry name" value="Ser-Thr/Tyr_kinase_cat_dom"/>
</dbReference>
<dbReference type="PROSITE" id="PS00108">
    <property type="entry name" value="PROTEIN_KINASE_ST"/>
    <property type="match status" value="1"/>
</dbReference>
<dbReference type="InterPro" id="IPR008271">
    <property type="entry name" value="Ser/Thr_kinase_AS"/>
</dbReference>
<evidence type="ECO:0000256" key="16">
    <source>
        <dbReference type="PROSITE-ProRule" id="PRU10141"/>
    </source>
</evidence>
<evidence type="ECO:0000256" key="19">
    <source>
        <dbReference type="SAM" id="SignalP"/>
    </source>
</evidence>
<keyword evidence="9 16" id="KW-0547">Nucleotide-binding</keyword>
<evidence type="ECO:0000256" key="9">
    <source>
        <dbReference type="ARBA" id="ARBA00022741"/>
    </source>
</evidence>
<dbReference type="Pfam" id="PF07714">
    <property type="entry name" value="PK_Tyr_Ser-Thr"/>
    <property type="match status" value="1"/>
</dbReference>
<evidence type="ECO:0000256" key="18">
    <source>
        <dbReference type="SAM" id="Phobius"/>
    </source>
</evidence>
<comment type="catalytic activity">
    <reaction evidence="15">
        <text>L-seryl-[protein] + ATP = O-phospho-L-seryl-[protein] + ADP + H(+)</text>
        <dbReference type="Rhea" id="RHEA:17989"/>
        <dbReference type="Rhea" id="RHEA-COMP:9863"/>
        <dbReference type="Rhea" id="RHEA-COMP:11604"/>
        <dbReference type="ChEBI" id="CHEBI:15378"/>
        <dbReference type="ChEBI" id="CHEBI:29999"/>
        <dbReference type="ChEBI" id="CHEBI:30616"/>
        <dbReference type="ChEBI" id="CHEBI:83421"/>
        <dbReference type="ChEBI" id="CHEBI:456216"/>
        <dbReference type="EC" id="2.7.11.1"/>
    </reaction>
</comment>
<accession>A0ABP0YWE7</accession>
<dbReference type="Pfam" id="PF12819">
    <property type="entry name" value="Malectin_like"/>
    <property type="match status" value="1"/>
</dbReference>
<keyword evidence="5" id="KW-0808">Transferase</keyword>
<sequence length="887" mass="98034">MGALLFNAFLLAFLSTFSLLHLVVHAQTSQNGFISIDCGANSSYTEATTGINYVPDSNMVESGMPKTVASDYRLSSLLKQLWTSRSFSEGIRNCYNIPVKFGIKYLIRASFLYANYDGQNSVPQFDLYFGPNFWTTVSLPKVQSIIDEEIIHITTSNQVQICLVNTGNGVPFISSIELRPLPNTTYVTQGESLTTFLRLDIGTSPNDTITRFPDDTYDRIWSPPAPLANWTPLKTQLTINNQDGPGFMAPSKVLSTASTLINASAPMEFYWNDDDPSSLYYVYMYFAEVQVLKANQSRLFKIYLNDNIWIKDDILVLYLTENVARSLAPLTVNSTYHFKFIMSQGSTLPPLLNAIEIYKVINFLQLTTQQQDVDAIVSIKKFYGVTKNWQGDPCSPKTFSWEGLNCSYDVSNPPSITGLDLSSSGLNGEISSNISNLAKLAVLDLSNNSLSGPVPDFLAQMPLLTFLNLSGNNLSGPIPSSLIAKRDKGSLSLSLDGNPNLQATTPSEKKKNNIVVPIVAAIGGAIIILVLVIVSVYFIRRKKTPKGPVEPHSPINSQVELPPHEPLQSPSRQFSYSDILKFTNNFGRLLGEGGFGKVYYGLMGNTEVAVKMLSPKSTQGYREFQAEVDLLLRVHHRNLTSLVGYCNEGETKMGLVYEYMGKGNLGSILLGGGGEVLRWEDRLQIALGSAQGLEYLHNGCRPPIVHRDIKSSNILLNEYLQAKLADFGLSRAFPMEGGATHVTTKVVGTPGYLDPEYYTSYKLTEKSDVYSFGIVILELVTGRPVLVKTSEKSHIIQWVDYNINQGDIYSIIDPKIKDECNTNSVWKAVDIGMSCTALNPINRPTMSQVVSELKECLNIELNHRAPQVDSTTSISSTFHSEFGPMAR</sequence>
<evidence type="ECO:0000256" key="6">
    <source>
        <dbReference type="ARBA" id="ARBA00022692"/>
    </source>
</evidence>
<evidence type="ECO:0000256" key="14">
    <source>
        <dbReference type="ARBA" id="ARBA00047899"/>
    </source>
</evidence>
<protein>
    <recommendedName>
        <fullName evidence="2">non-specific serine/threonine protein kinase</fullName>
        <ecNumber evidence="2">2.7.11.1</ecNumber>
    </recommendedName>
</protein>
<keyword evidence="12 18" id="KW-1133">Transmembrane helix</keyword>
<dbReference type="SUPFAM" id="SSF56112">
    <property type="entry name" value="Protein kinase-like (PK-like)"/>
    <property type="match status" value="1"/>
</dbReference>
<dbReference type="EMBL" id="OZ021740">
    <property type="protein sequence ID" value="CAK9324669.1"/>
    <property type="molecule type" value="Genomic_DNA"/>
</dbReference>
<feature type="chain" id="PRO_5047478441" description="non-specific serine/threonine protein kinase" evidence="19">
    <location>
        <begin position="27"/>
        <end position="887"/>
    </location>
</feature>
<dbReference type="Pfam" id="PF13855">
    <property type="entry name" value="LRR_8"/>
    <property type="match status" value="1"/>
</dbReference>
<gene>
    <name evidence="21" type="ORF">CITCOLO1_LOCUS16910</name>
</gene>
<keyword evidence="8" id="KW-0677">Repeat</keyword>
<evidence type="ECO:0000256" key="3">
    <source>
        <dbReference type="ARBA" id="ARBA00022527"/>
    </source>
</evidence>
<dbReference type="InterPro" id="IPR032675">
    <property type="entry name" value="LRR_dom_sf"/>
</dbReference>
<keyword evidence="13 18" id="KW-0472">Membrane</keyword>
<evidence type="ECO:0000256" key="11">
    <source>
        <dbReference type="ARBA" id="ARBA00022840"/>
    </source>
</evidence>
<dbReference type="SMART" id="SM00220">
    <property type="entry name" value="S_TKc"/>
    <property type="match status" value="1"/>
</dbReference>
<keyword evidence="4" id="KW-0433">Leucine-rich repeat</keyword>
<feature type="region of interest" description="Disordered" evidence="17">
    <location>
        <begin position="544"/>
        <end position="567"/>
    </location>
</feature>
<reference evidence="21 22" key="1">
    <citation type="submission" date="2024-03" db="EMBL/GenBank/DDBJ databases">
        <authorList>
            <person name="Gkanogiannis A."/>
            <person name="Becerra Lopez-Lavalle L."/>
        </authorList>
    </citation>
    <scope>NUCLEOTIDE SEQUENCE [LARGE SCALE GENOMIC DNA]</scope>
</reference>
<dbReference type="CDD" id="cd14066">
    <property type="entry name" value="STKc_IRAK"/>
    <property type="match status" value="1"/>
</dbReference>
<dbReference type="EC" id="2.7.11.1" evidence="2"/>
<evidence type="ECO:0000256" key="15">
    <source>
        <dbReference type="ARBA" id="ARBA00048679"/>
    </source>
</evidence>